<organism evidence="4 5">
    <name type="scientific">Mizuhopecten yessoensis</name>
    <name type="common">Japanese scallop</name>
    <name type="synonym">Patinopecten yessoensis</name>
    <dbReference type="NCBI Taxonomy" id="6573"/>
    <lineage>
        <taxon>Eukaryota</taxon>
        <taxon>Metazoa</taxon>
        <taxon>Spiralia</taxon>
        <taxon>Lophotrochozoa</taxon>
        <taxon>Mollusca</taxon>
        <taxon>Bivalvia</taxon>
        <taxon>Autobranchia</taxon>
        <taxon>Pteriomorphia</taxon>
        <taxon>Pectinida</taxon>
        <taxon>Pectinoidea</taxon>
        <taxon>Pectinidae</taxon>
        <taxon>Mizuhopecten</taxon>
    </lineage>
</organism>
<feature type="compositionally biased region" description="Basic and acidic residues" evidence="1">
    <location>
        <begin position="69"/>
        <end position="78"/>
    </location>
</feature>
<keyword evidence="2" id="KW-0472">Membrane</keyword>
<protein>
    <submittedName>
        <fullName evidence="4">DnaJ-like subfamily C member 16</fullName>
    </submittedName>
</protein>
<evidence type="ECO:0000313" key="5">
    <source>
        <dbReference type="Proteomes" id="UP000242188"/>
    </source>
</evidence>
<dbReference type="PANTHER" id="PTHR44303:SF2">
    <property type="entry name" value="DNAJ HOMOLOG SUBFAMILY C MEMBER 16"/>
    <property type="match status" value="1"/>
</dbReference>
<dbReference type="Gene3D" id="1.10.287.110">
    <property type="entry name" value="DnaJ domain"/>
    <property type="match status" value="1"/>
</dbReference>
<evidence type="ECO:0000313" key="4">
    <source>
        <dbReference type="EMBL" id="OWF37194.1"/>
    </source>
</evidence>
<dbReference type="PROSITE" id="PS00636">
    <property type="entry name" value="DNAJ_1"/>
    <property type="match status" value="1"/>
</dbReference>
<reference evidence="4 5" key="1">
    <citation type="journal article" date="2017" name="Nat. Ecol. Evol.">
        <title>Scallop genome provides insights into evolution of bilaterian karyotype and development.</title>
        <authorList>
            <person name="Wang S."/>
            <person name="Zhang J."/>
            <person name="Jiao W."/>
            <person name="Li J."/>
            <person name="Xun X."/>
            <person name="Sun Y."/>
            <person name="Guo X."/>
            <person name="Huan P."/>
            <person name="Dong B."/>
            <person name="Zhang L."/>
            <person name="Hu X."/>
            <person name="Sun X."/>
            <person name="Wang J."/>
            <person name="Zhao C."/>
            <person name="Wang Y."/>
            <person name="Wang D."/>
            <person name="Huang X."/>
            <person name="Wang R."/>
            <person name="Lv J."/>
            <person name="Li Y."/>
            <person name="Zhang Z."/>
            <person name="Liu B."/>
            <person name="Lu W."/>
            <person name="Hui Y."/>
            <person name="Liang J."/>
            <person name="Zhou Z."/>
            <person name="Hou R."/>
            <person name="Li X."/>
            <person name="Liu Y."/>
            <person name="Li H."/>
            <person name="Ning X."/>
            <person name="Lin Y."/>
            <person name="Zhao L."/>
            <person name="Xing Q."/>
            <person name="Dou J."/>
            <person name="Li Y."/>
            <person name="Mao J."/>
            <person name="Guo H."/>
            <person name="Dou H."/>
            <person name="Li T."/>
            <person name="Mu C."/>
            <person name="Jiang W."/>
            <person name="Fu Q."/>
            <person name="Fu X."/>
            <person name="Miao Y."/>
            <person name="Liu J."/>
            <person name="Yu Q."/>
            <person name="Li R."/>
            <person name="Liao H."/>
            <person name="Li X."/>
            <person name="Kong Y."/>
            <person name="Jiang Z."/>
            <person name="Chourrout D."/>
            <person name="Li R."/>
            <person name="Bao Z."/>
        </authorList>
    </citation>
    <scope>NUCLEOTIDE SEQUENCE [LARGE SCALE GENOMIC DNA]</scope>
    <source>
        <strain evidence="4 5">PY_sf001</strain>
    </source>
</reference>
<dbReference type="STRING" id="6573.A0A210PL52"/>
<keyword evidence="5" id="KW-1185">Reference proteome</keyword>
<dbReference type="OrthoDB" id="10065037at2759"/>
<dbReference type="InterPro" id="IPR001623">
    <property type="entry name" value="DnaJ_domain"/>
</dbReference>
<feature type="compositionally biased region" description="Basic residues" evidence="1">
    <location>
        <begin position="9"/>
        <end position="18"/>
    </location>
</feature>
<feature type="transmembrane region" description="Helical" evidence="2">
    <location>
        <begin position="546"/>
        <end position="568"/>
    </location>
</feature>
<dbReference type="SUPFAM" id="SSF46565">
    <property type="entry name" value="Chaperone J-domain"/>
    <property type="match status" value="1"/>
</dbReference>
<feature type="domain" description="J" evidence="3">
    <location>
        <begin position="28"/>
        <end position="106"/>
    </location>
</feature>
<gene>
    <name evidence="4" type="ORF">KP79_PYT21289</name>
</gene>
<dbReference type="Pfam" id="PF00226">
    <property type="entry name" value="DnaJ"/>
    <property type="match status" value="1"/>
</dbReference>
<accession>A0A210PL52</accession>
<dbReference type="Proteomes" id="UP000242188">
    <property type="component" value="Unassembled WGS sequence"/>
</dbReference>
<proteinExistence type="predicted"/>
<dbReference type="EMBL" id="NEDP02005594">
    <property type="protein sequence ID" value="OWF37194.1"/>
    <property type="molecule type" value="Genomic_DNA"/>
</dbReference>
<feature type="region of interest" description="Disordered" evidence="1">
    <location>
        <begin position="1"/>
        <end position="79"/>
    </location>
</feature>
<dbReference type="InterPro" id="IPR018253">
    <property type="entry name" value="DnaJ_domain_CS"/>
</dbReference>
<comment type="caution">
    <text evidence="4">The sequence shown here is derived from an EMBL/GenBank/DDBJ whole genome shotgun (WGS) entry which is preliminary data.</text>
</comment>
<dbReference type="InterPro" id="IPR036869">
    <property type="entry name" value="J_dom_sf"/>
</dbReference>
<dbReference type="CDD" id="cd06257">
    <property type="entry name" value="DnaJ"/>
    <property type="match status" value="1"/>
</dbReference>
<sequence length="774" mass="90332">MARLDGRCRRLQQQHGRKLQFQPAAERADLSLAGSDQPSRCTSGGRRGKVPKRLTKEDHPPDDGSCQHWHPDKNKDPNAADVFTRINEAYETLSDEEKRRQYDRFGYTTAREPQRQQGFHQGGGPFEGFGNFFRSSGFHFGGGESIIDKYTVTHRMYETKILPESYNRPYFLYAYADFCFECSRIDHHIEKFIKELDLVGFGVGTFHAGHAVGLASELRVHHVPAILGIVNGRATFFTGSVGPQQFRDFIRKMFPSKLIKRKLTDDTYNTYLDGWTDNQVRAIILGQKEEPAIRFLATAMYYKNFVKFAYIHTSSPDVAKIMKKNGVNKYRETLLMFNEESSSPVATISMHQLSRSTLNEVIESNKFLLLPRLSSQERFDELCPVERSARRKKLCIVLFTKKANDHEVYRESFRQYIRRSPLIQQDRVRFTYVYEDTQKDFVKSLTKGSKSVVENNAAKVVFIWRMDIHHLSYDWLKTGWSANPNRLQECEEYLEEKVKLLLNSDQSLAYKILLPEFHNEHALGLMVRILYRLLDWAERGFSYLTWYDGFTVSTVLLSLFLMFCMGYFMNKMADIENQQVKEKEPKKVKARPPSTSVDNKKVNIYEINYKSYSDLVSNVETGLTFALLVDEESKEKLLHRFGELVYPTYTRYSALTFGFVDLDLYLGWYRHLLEECVDFKQDLSGIKIKSCLGTVLAINGFRKYFYIYHPKRVRRWVRQHTDNVPSSIGFFDTDEESDSEEKRFREDVPSEDLLKGYTNWMDRVFDGSNFIKRK</sequence>
<dbReference type="PROSITE" id="PS50076">
    <property type="entry name" value="DNAJ_2"/>
    <property type="match status" value="1"/>
</dbReference>
<dbReference type="InterPro" id="IPR052448">
    <property type="entry name" value="DnaJ_C16_autophagy_reg"/>
</dbReference>
<dbReference type="AlphaFoldDB" id="A0A210PL52"/>
<evidence type="ECO:0000256" key="2">
    <source>
        <dbReference type="SAM" id="Phobius"/>
    </source>
</evidence>
<keyword evidence="2" id="KW-1133">Transmembrane helix</keyword>
<keyword evidence="2" id="KW-0812">Transmembrane</keyword>
<evidence type="ECO:0000256" key="1">
    <source>
        <dbReference type="SAM" id="MobiDB-lite"/>
    </source>
</evidence>
<dbReference type="SUPFAM" id="SSF52833">
    <property type="entry name" value="Thioredoxin-like"/>
    <property type="match status" value="1"/>
</dbReference>
<dbReference type="InterPro" id="IPR036249">
    <property type="entry name" value="Thioredoxin-like_sf"/>
</dbReference>
<name>A0A210PL52_MIZYE</name>
<dbReference type="PRINTS" id="PR00625">
    <property type="entry name" value="JDOMAIN"/>
</dbReference>
<dbReference type="Gene3D" id="3.40.30.10">
    <property type="entry name" value="Glutaredoxin"/>
    <property type="match status" value="1"/>
</dbReference>
<evidence type="ECO:0000259" key="3">
    <source>
        <dbReference type="PROSITE" id="PS50076"/>
    </source>
</evidence>
<dbReference type="PANTHER" id="PTHR44303">
    <property type="entry name" value="DNAJ HOMOLOG SUBFAMILY C MEMBER 16"/>
    <property type="match status" value="1"/>
</dbReference>